<keyword evidence="2 3" id="KW-0812">Transmembrane</keyword>
<evidence type="ECO:0000313" key="3">
    <source>
        <dbReference type="EMBL" id="KFH10054.1"/>
    </source>
</evidence>
<gene>
    <name evidence="3" type="ORF">TGMAS_415300</name>
</gene>
<feature type="compositionally biased region" description="Basic residues" evidence="1">
    <location>
        <begin position="139"/>
        <end position="149"/>
    </location>
</feature>
<feature type="transmembrane region" description="Helical" evidence="2">
    <location>
        <begin position="102"/>
        <end position="131"/>
    </location>
</feature>
<proteinExistence type="predicted"/>
<feature type="non-terminal residue" evidence="3">
    <location>
        <position position="1"/>
    </location>
</feature>
<feature type="region of interest" description="Disordered" evidence="1">
    <location>
        <begin position="136"/>
        <end position="158"/>
    </location>
</feature>
<accession>A0A086QBS2</accession>
<evidence type="ECO:0000256" key="1">
    <source>
        <dbReference type="SAM" id="MobiDB-lite"/>
    </source>
</evidence>
<organism evidence="3 4">
    <name type="scientific">Toxoplasma gondii MAS</name>
    <dbReference type="NCBI Taxonomy" id="943118"/>
    <lineage>
        <taxon>Eukaryota</taxon>
        <taxon>Sar</taxon>
        <taxon>Alveolata</taxon>
        <taxon>Apicomplexa</taxon>
        <taxon>Conoidasida</taxon>
        <taxon>Coccidia</taxon>
        <taxon>Eucoccidiorida</taxon>
        <taxon>Eimeriorina</taxon>
        <taxon>Sarcocystidae</taxon>
        <taxon>Toxoplasma</taxon>
    </lineage>
</organism>
<dbReference type="VEuPathDB" id="ToxoDB:TGMAS_415300"/>
<sequence>GSNERQRKRSARGTLIRALLLSKTHGRINNSREERRVGTKPGQDAPDRAALQQNRCAASDAFCYKGLHHQSFAWTCQTRFQFQKFCLKENLFDQVIQIIGPFFLSFCLFYLSFRFFSVFLILVSFVFALVAKKEETPKKQRGATARRGRTRETGESFS</sequence>
<feature type="non-terminal residue" evidence="3">
    <location>
        <position position="158"/>
    </location>
</feature>
<reference evidence="3 4" key="1">
    <citation type="submission" date="2014-04" db="EMBL/GenBank/DDBJ databases">
        <authorList>
            <person name="Sibley D."/>
            <person name="Venepally P."/>
            <person name="Karamycheva S."/>
            <person name="Hadjithomas M."/>
            <person name="Khan A."/>
            <person name="Brunk B."/>
            <person name="Roos D."/>
            <person name="Caler E."/>
            <person name="Lorenzi H."/>
        </authorList>
    </citation>
    <scope>NUCLEOTIDE SEQUENCE [LARGE SCALE GENOMIC DNA]</scope>
    <source>
        <strain evidence="3 4">MAS</strain>
    </source>
</reference>
<evidence type="ECO:0000256" key="2">
    <source>
        <dbReference type="SAM" id="Phobius"/>
    </source>
</evidence>
<keyword evidence="2" id="KW-1133">Transmembrane helix</keyword>
<comment type="caution">
    <text evidence="3">The sequence shown here is derived from an EMBL/GenBank/DDBJ whole genome shotgun (WGS) entry which is preliminary data.</text>
</comment>
<dbReference type="EMBL" id="AEXC02001825">
    <property type="protein sequence ID" value="KFH10054.1"/>
    <property type="molecule type" value="Genomic_DNA"/>
</dbReference>
<evidence type="ECO:0000313" key="4">
    <source>
        <dbReference type="Proteomes" id="UP000028821"/>
    </source>
</evidence>
<dbReference type="AlphaFoldDB" id="A0A086QBS2"/>
<dbReference type="Proteomes" id="UP000028821">
    <property type="component" value="Unassembled WGS sequence"/>
</dbReference>
<name>A0A086QBS2_TOXGO</name>
<keyword evidence="2" id="KW-0472">Membrane</keyword>
<protein>
    <submittedName>
        <fullName evidence="3">Putative transmembrane protein</fullName>
    </submittedName>
</protein>